<dbReference type="InterPro" id="IPR036280">
    <property type="entry name" value="Multihaem_cyt_sf"/>
</dbReference>
<evidence type="ECO:0000313" key="1">
    <source>
        <dbReference type="EMBL" id="ABW19898.1"/>
    </source>
</evidence>
<sequence length="233" mass="25056">MEKNNFKARSYSRREMIQKIGKSAVGVAMLGTIPTLLSACASETAQLPSKEVLNYKYVEASKDAPSYPYAYQKLDVATAIERGHAGYYNKGGCCRGVADAIIGQLGDSAGYPFNQIPIDMFANGTTGYGIGSLCGSLGGAVAAIGLVCEPEDAKAVTKELFDWYQKTEFPIYQPDMKLETTVANSVNCIDSVSKFMEKAGVAMNDPKRKERCACLTGDVAGKTVELLNKHFGV</sequence>
<accession>A8MJB6</accession>
<dbReference type="SUPFAM" id="SSF48695">
    <property type="entry name" value="Multiheme cytochromes"/>
    <property type="match status" value="1"/>
</dbReference>
<dbReference type="STRING" id="350688.Clos_2366"/>
<name>A8MJB6_ALKOO</name>
<dbReference type="RefSeq" id="WP_012160205.1">
    <property type="nucleotide sequence ID" value="NC_009922.1"/>
</dbReference>
<reference evidence="2" key="1">
    <citation type="submission" date="2007-10" db="EMBL/GenBank/DDBJ databases">
        <title>Complete genome of Alkaliphilus oremlandii OhILAs.</title>
        <authorList>
            <person name="Copeland A."/>
            <person name="Lucas S."/>
            <person name="Lapidus A."/>
            <person name="Barry K."/>
            <person name="Detter J.C."/>
            <person name="Glavina del Rio T."/>
            <person name="Hammon N."/>
            <person name="Israni S."/>
            <person name="Dalin E."/>
            <person name="Tice H."/>
            <person name="Pitluck S."/>
            <person name="Chain P."/>
            <person name="Malfatti S."/>
            <person name="Shin M."/>
            <person name="Vergez L."/>
            <person name="Schmutz J."/>
            <person name="Larimer F."/>
            <person name="Land M."/>
            <person name="Hauser L."/>
            <person name="Kyrpides N."/>
            <person name="Mikhailova N."/>
            <person name="Stolz J.F."/>
            <person name="Dawson A."/>
            <person name="Fisher E."/>
            <person name="Crable B."/>
            <person name="Perera E."/>
            <person name="Lisak J."/>
            <person name="Ranganathan M."/>
            <person name="Basu P."/>
            <person name="Richardson P."/>
        </authorList>
    </citation>
    <scope>NUCLEOTIDE SEQUENCE [LARGE SCALE GENOMIC DNA]</scope>
    <source>
        <strain evidence="2">OhILAs</strain>
    </source>
</reference>
<dbReference type="OrthoDB" id="5430146at2"/>
<dbReference type="InterPro" id="IPR010181">
    <property type="entry name" value="CGCAxxGCC_motif"/>
</dbReference>
<keyword evidence="2" id="KW-1185">Reference proteome</keyword>
<evidence type="ECO:0008006" key="3">
    <source>
        <dbReference type="Google" id="ProtNLM"/>
    </source>
</evidence>
<dbReference type="Proteomes" id="UP000000269">
    <property type="component" value="Chromosome"/>
</dbReference>
<dbReference type="HOGENOM" id="CLU_063015_0_0_9"/>
<dbReference type="Pfam" id="PF09719">
    <property type="entry name" value="C_GCAxxG_C_C"/>
    <property type="match status" value="1"/>
</dbReference>
<protein>
    <recommendedName>
        <fullName evidence="3">Split soret cytochrome c</fullName>
    </recommendedName>
</protein>
<dbReference type="eggNOG" id="ENOG50320QR">
    <property type="taxonomic scope" value="Bacteria"/>
</dbReference>
<gene>
    <name evidence="1" type="ordered locus">Clos_2366</name>
</gene>
<organism evidence="1 2">
    <name type="scientific">Alkaliphilus oremlandii (strain OhILAs)</name>
    <name type="common">Clostridium oremlandii (strain OhILAs)</name>
    <dbReference type="NCBI Taxonomy" id="350688"/>
    <lineage>
        <taxon>Bacteria</taxon>
        <taxon>Bacillati</taxon>
        <taxon>Bacillota</taxon>
        <taxon>Clostridia</taxon>
        <taxon>Peptostreptococcales</taxon>
        <taxon>Natronincolaceae</taxon>
        <taxon>Alkaliphilus</taxon>
    </lineage>
</organism>
<dbReference type="AlphaFoldDB" id="A8MJB6"/>
<evidence type="ECO:0000313" key="2">
    <source>
        <dbReference type="Proteomes" id="UP000000269"/>
    </source>
</evidence>
<proteinExistence type="predicted"/>
<dbReference type="KEGG" id="aoe:Clos_2366"/>
<dbReference type="EMBL" id="CP000853">
    <property type="protein sequence ID" value="ABW19898.1"/>
    <property type="molecule type" value="Genomic_DNA"/>
</dbReference>